<evidence type="ECO:0000256" key="1">
    <source>
        <dbReference type="ARBA" id="ARBA00022737"/>
    </source>
</evidence>
<accession>A0A6L9EI74</accession>
<dbReference type="NCBIfam" id="TIGR02167">
    <property type="entry name" value="Liste_lipo_26"/>
    <property type="match status" value="16"/>
</dbReference>
<feature type="domain" description="HYR" evidence="2">
    <location>
        <begin position="2045"/>
        <end position="2127"/>
    </location>
</feature>
<dbReference type="Pfam" id="PF13585">
    <property type="entry name" value="CHU_C"/>
    <property type="match status" value="1"/>
</dbReference>
<sequence>MRTNYQMRLKGPILSCFIILWMTTNLFAQGEFITTWDTTKPGTSDANSITIPALGAFDVDLGADGTYELFDMTGTQTVNVTTYGYTAGEIRVALRRATVVQGLRALDRIYFNNTGDKDKLLSVDQWGSISWSTMEGAFYGCSNLDVKATDTPNLSRVTNMSGMFHGAANFNGNISSWNTAKVNSMKSMFSGASGFNQDIGSWNTSQVTNMEGMFYQATAFDQDLGTWDLGNVTNGSDMLNNSGLSVANWDNTLIGWYSQNFSNTPTIGASGLVYCKAGTERTALTFNFTGDIAETTKPTAQCKATALILGTDGTATLTANLVDKGSYDACGNVSLSLSNSSFTTSDLGTNTVTLTATDPNGNTNSCTAMVTVVEHASGVFITTWDTTTQHGTSNSNSITIPATGTYDVDLGDDGTYDLFDQTGTITIDVTAYGHTAGEIEVALRSAASGKGSLTRIHFNNGGDRRKLLSVDQWGSGITWSTMEDAFHGCLNMEVKATDAPNLSSVTNMSRMFNSCSSLKGTTGLSGWNVATVTDMSRMFYLARTFNADIGSWDVSKVTDMSEMFTGSSSFTGTASLSNWNVSSVTDMSYMFAAASVFNADIGSWDTSSVTDMSWMFRFASAFDQDLSTWNVSGVTNMVNMFRAMDVFDQDLSSWDTGSVTDMSGMFAYTKAFNGDISSWNTSGVNDMSGMFFQATAFNRDLSSWDTGNVTNMHSMFRDASAYDHDLGDWDLGKLISGDFMLNNSGLSSGKWDATLIGWHAQNFTNTPTIGASGLVYCTARTQRAALTLNITGDSVETTKPTAACKAVTLELDNNATATLTTELFDNGSNDNCGSVSLSLSQSEFTTADIGSKTVTLTVSDPNGNTESCSATVTVVGNSEPIASCKNMTLQLDATGSGTITTADIDNGSSDNSGTVSLSLSKAIFGCSDVGDNTVTLTVADSRNNTKTCNAIVTVEDKIQPTASCKGATVRLDSGGSASITASELDGGSSDACGEVSLGLSKSSFTTSDLGVNMLTLTVTDPNGNANTCLAAVTVEDPENLFITTWNTTKSGTSNSKSITIPATGTYDVDLGNDGSYELLDQTGTITVDVTTYSYTSGEIQLALRNAISGSGTLTRIHFNNGGDRQKLLSVDQWGNSISWSTLAGAFYGCTNLEVKATDSPDLGNVTNMGSAFRACTSLTGTTSFSNWNTAKVTNMSSMFEGASEFNVDIGSWNTSKVTLMSFMFQDASAFDQDIGSWDVANVTNLHKMFRFAASFNQDIGSWNTSMVQNMGGIFRGASAFDQDIGSWNTSAVIDMALIFEGATVFNQDIGSWDTSNVTSMYAVFEDASAFDQDIGSWNMSKVTDMDSMFMNASSFNQDISSWNVSGVTDMSKMFSGATAFDQNLGAWDLEQLSKGTAMLNNCGLSLSNWDNTLIGWYGQSFTNTVTIGASGLVYCTAATQRAALSLNITGDSVEANPPTAACKEAVTLELDANGTATLTTDLVDNGSSDACGSVSLGLSKSDFSTAELGANTVTLTATDNSSKTDTCDTTVTVLSRSEPVASCKDITVQLDATGATAITAMDVDNGSSDNSGTVSLLIDKTGFGCSNVGANIVTLTVADANNNTKTCSATVTVEDKVQPTAMCRAVTLRLDANDTATLSTTLVDNDSSDACGIVSLGLSQSNFSTDDLGVKTVTLTVTDTNGNTNSCNATVTVEAYPRTTFVTTWDTTKSGTSGGSSISIPAMGIYDVDLGDDGSYELLEQTGTTTVDVTTYGYSSGIIKVALRNAISENGSLSRINFNNSGDKVKILAIEQWGSAISWSSMQNAFRGCTNLDVLASDTPDLSSVTTMEAMFHNCSSLKGTSADNLSGWNTANVTDMWSLFYGASSFNQDIGSWNTSSVTDMRWMFYQATSFNQDLGDWDLGNLTSGANMLNNCGLSVENWDKTLIGWHKQGFTNTPTIGANGLIYCTAGTERDALSLNVSGDTAETTKPTVKCKAATLQLGTGGSASLNASLVDNGSNDSCGNVSFSLSQSNFTANHLGTNTVTLTVTDPNGNKDSCTSSVTVEDKIAPTSSCKNITLQLDATGSAAITTSTIDNGSSDNSGSISSLILDKTSFSCSDIGQNTVTLTATDGSSNTNSCSATVTVEDNINPTAACKAATLRIGTNGVPVLTTGLVDNGSADACGSVSLNLSKTNFTASDLGPNTVTLTVSDPNGNTNSCQTTVTVEDPASVFVTTWDTTNSGISNGNSITIPATGTYDVDLGNDGSYELLNQNGTTTIDITTYGHASGEIQLALRNAGSGTLSIKFNNTGDKAKILSVDQWGSGISWGSMGWAFYGCTNLDVLASDTPDLSNVTTMAAMFHSCSSLKGTSTGNFSNWNTAKVTDMWSLFYGASSFNQDIGSWNTASVTDMRWMFYEASAFDQDLGNWDLGKLTSGTSMLNDSGLSVKNWDDTLIGWYNQGFTNTPTINASGLVYCTAGTERDALSLNIIGDVAETIKPTAQCKSVTLELDANGAASITAGQLDNGSSDACGSVSLGLSQYSFTASDLGANPVTLTVTDPNGNTNTCTSTVTVVDATAPVASCQDITLELDATGSAAITTSVIDNGSSDNSGSISSLILDKTSFSCSDIGQNTVTLTATDGSSNTNSCSATVTVEDNINPTAACKAATLRIGTNGVPVLTTGLVDNGSADACGSVSLNLSKTNFTASDLGPNTVTLTVSDPNGNTNSCQTTVTVEDPASVFVTTWDTTNSGISNGNSITIPATGTYDVDLGNDGSYELLNQNGTTTIDITTYGHASGEIQLALRNAGSGTLSIKFNNTGDKAKILSVDQWGSGISWGSMGWAFYGCTNLDVLASDTPDLSNVTTMAAMFHSCSSLKGTSTGNFSNWNTAKVTDMWSLFYGASSFNQDIGSWNTASVTDMRWMFYEASAFDQDLGNWDLGKLTSGTSMLNDSGLSVKNWDDTLIGWYNQGFTNTPTINASGLVYCTAGTERDALSLNIIGDVAETIKPTAQCKSVTLELDANGAASITAGQLDNGSSDACGSVSLGLSQYSFTASDLGANPVTLTVTDPNGNTNTCTSTVTVVDATAPVASCQDITLELDATGSAAITTSVIDNGSTDNSGSISSLILDKTSFSCSDIGQNTVTLTATDGSNNAASCTATVLVRDQTPPMAQCHEVTLELDANGEANIPADLVDNGSSDACGSVSLELSPSSFTIDDLGANTVTLTVTDPNGNTNSCTSTVTVVDATTPTASCQDITVELDATGRATIAVADVNNGSSDNSGTLFLSLDSADFSCSDIGQNTVTLTATDGSNNSASCAATVSVRDLTPPMAQCQEVALELDANGNANITANLVDNGCSDTCGRVRLEVFPSSFTIDDLGANTVTLTVTDNSDNIATCQTTVTVVDDTAPTALCKDITVELDTKGSATIAAADIDNGSFDSNGDTVSLALDRTDFGCSDVGENTVTLTVTDDGGNTASCTATVTVLNLTAPMVLVTNSGPVCQGSVLQLNEISGLGLSWSWSSDGDAVFNNPDIQDPEATNVSDGEEFTVTVTLANGCTVTGTTKAFLLETPVLKTVSEQEFCILQTPIVSDLAASGNGTIRWYEDENSSTELASDIPLVDGSLYYGALEDDNGCISERIEVLVRITMKDCDELPKADKLAFSPNGDGIHDTFSISWLRNDYPNYSMSVYDRNGTLVYQGNIGMADWDGNADRGLILADGKLPNGVYYYTIDFGDGTTPSVQGVVYLNR</sequence>
<dbReference type="NCBIfam" id="TIGR04131">
    <property type="entry name" value="Bac_Flav_CTERM"/>
    <property type="match status" value="1"/>
</dbReference>
<dbReference type="Proteomes" id="UP000475249">
    <property type="component" value="Unassembled WGS sequence"/>
</dbReference>
<organism evidence="3 4">
    <name type="scientific">Poritiphilus flavus</name>
    <dbReference type="NCBI Taxonomy" id="2697053"/>
    <lineage>
        <taxon>Bacteria</taxon>
        <taxon>Pseudomonadati</taxon>
        <taxon>Bacteroidota</taxon>
        <taxon>Flavobacteriia</taxon>
        <taxon>Flavobacteriales</taxon>
        <taxon>Flavobacteriaceae</taxon>
        <taxon>Poritiphilus</taxon>
    </lineage>
</organism>
<evidence type="ECO:0000313" key="4">
    <source>
        <dbReference type="Proteomes" id="UP000475249"/>
    </source>
</evidence>
<name>A0A6L9EI74_9FLAO</name>
<dbReference type="Pfam" id="PF02494">
    <property type="entry name" value="HYR"/>
    <property type="match status" value="1"/>
</dbReference>
<feature type="domain" description="HYR" evidence="2">
    <location>
        <begin position="1453"/>
        <end position="1535"/>
    </location>
</feature>
<keyword evidence="4" id="KW-1185">Reference proteome</keyword>
<gene>
    <name evidence="3" type="ORF">GTQ38_20250</name>
</gene>
<dbReference type="Gene3D" id="2.60.40.10">
    <property type="entry name" value="Immunoglobulins"/>
    <property type="match status" value="2"/>
</dbReference>
<dbReference type="PROSITE" id="PS50825">
    <property type="entry name" value="HYR"/>
    <property type="match status" value="8"/>
</dbReference>
<feature type="domain" description="HYR" evidence="2">
    <location>
        <begin position="2553"/>
        <end position="2635"/>
    </location>
</feature>
<dbReference type="Pfam" id="PF03382">
    <property type="entry name" value="DUF285"/>
    <property type="match status" value="7"/>
</dbReference>
<dbReference type="InterPro" id="IPR011889">
    <property type="entry name" value="Liste_lipo_26"/>
</dbReference>
<dbReference type="EMBL" id="WXYO01000010">
    <property type="protein sequence ID" value="NAS14355.1"/>
    <property type="molecule type" value="Genomic_DNA"/>
</dbReference>
<dbReference type="PANTHER" id="PTHR24273:SF32">
    <property type="entry name" value="HYALIN"/>
    <property type="match status" value="1"/>
</dbReference>
<dbReference type="SMART" id="SM00089">
    <property type="entry name" value="PKD"/>
    <property type="match status" value="7"/>
</dbReference>
<dbReference type="InterPro" id="IPR005046">
    <property type="entry name" value="DUF285"/>
</dbReference>
<proteinExistence type="predicted"/>
<dbReference type="InterPro" id="IPR022409">
    <property type="entry name" value="PKD/Chitinase_dom"/>
</dbReference>
<protein>
    <submittedName>
        <fullName evidence="3">BspA family leucine-rich repeat surface protein</fullName>
    </submittedName>
</protein>
<keyword evidence="1" id="KW-0677">Repeat</keyword>
<feature type="domain" description="HYR" evidence="2">
    <location>
        <begin position="3061"/>
        <end position="3143"/>
    </location>
</feature>
<evidence type="ECO:0000259" key="2">
    <source>
        <dbReference type="PROSITE" id="PS50825"/>
    </source>
</evidence>
<dbReference type="InterPro" id="IPR003410">
    <property type="entry name" value="HYR_dom"/>
</dbReference>
<feature type="domain" description="HYR" evidence="2">
    <location>
        <begin position="3382"/>
        <end position="3464"/>
    </location>
</feature>
<dbReference type="InterPro" id="IPR013783">
    <property type="entry name" value="Ig-like_fold"/>
</dbReference>
<dbReference type="InterPro" id="IPR026341">
    <property type="entry name" value="T9SS_type_B"/>
</dbReference>
<feature type="domain" description="HYR" evidence="2">
    <location>
        <begin position="3222"/>
        <end position="3303"/>
    </location>
</feature>
<feature type="domain" description="HYR" evidence="2">
    <location>
        <begin position="293"/>
        <end position="374"/>
    </location>
</feature>
<reference evidence="3 4" key="1">
    <citation type="submission" date="2020-01" db="EMBL/GenBank/DDBJ databases">
        <title>Bacteria diversity of Porities sp.</title>
        <authorList>
            <person name="Wang G."/>
        </authorList>
    </citation>
    <scope>NUCLEOTIDE SEQUENCE [LARGE SCALE GENOMIC DNA]</scope>
    <source>
        <strain evidence="3 4">R33</strain>
    </source>
</reference>
<evidence type="ECO:0000313" key="3">
    <source>
        <dbReference type="EMBL" id="NAS14355.1"/>
    </source>
</evidence>
<dbReference type="PANTHER" id="PTHR24273">
    <property type="entry name" value="FI04643P-RELATED"/>
    <property type="match status" value="1"/>
</dbReference>
<dbReference type="RefSeq" id="WP_161437404.1">
    <property type="nucleotide sequence ID" value="NZ_WXYO01000010.1"/>
</dbReference>
<comment type="caution">
    <text evidence="3">The sequence shown here is derived from an EMBL/GenBank/DDBJ whole genome shotgun (WGS) entry which is preliminary data.</text>
</comment>
<feature type="domain" description="HYR" evidence="2">
    <location>
        <begin position="795"/>
        <end position="876"/>
    </location>
</feature>